<gene>
    <name evidence="2" type="ORF">OBBRIDRAFT_808770</name>
</gene>
<feature type="compositionally biased region" description="Low complexity" evidence="1">
    <location>
        <begin position="1"/>
        <end position="19"/>
    </location>
</feature>
<reference evidence="2 3" key="1">
    <citation type="submission" date="2016-07" db="EMBL/GenBank/DDBJ databases">
        <title>Draft genome of the white-rot fungus Obba rivulosa 3A-2.</title>
        <authorList>
            <consortium name="DOE Joint Genome Institute"/>
            <person name="Miettinen O."/>
            <person name="Riley R."/>
            <person name="Acob R."/>
            <person name="Barry K."/>
            <person name="Cullen D."/>
            <person name="De Vries R."/>
            <person name="Hainaut M."/>
            <person name="Hatakka A."/>
            <person name="Henrissat B."/>
            <person name="Hilden K."/>
            <person name="Kuo R."/>
            <person name="Labutti K."/>
            <person name="Lipzen A."/>
            <person name="Makela M.R."/>
            <person name="Sandor L."/>
            <person name="Spatafora J.W."/>
            <person name="Grigoriev I.V."/>
            <person name="Hibbett D.S."/>
        </authorList>
    </citation>
    <scope>NUCLEOTIDE SEQUENCE [LARGE SCALE GENOMIC DNA]</scope>
    <source>
        <strain evidence="2 3">3A-2</strain>
    </source>
</reference>
<feature type="compositionally biased region" description="Basic and acidic residues" evidence="1">
    <location>
        <begin position="34"/>
        <end position="60"/>
    </location>
</feature>
<keyword evidence="3" id="KW-1185">Reference proteome</keyword>
<name>A0A8E2ANA6_9APHY</name>
<feature type="region of interest" description="Disordered" evidence="1">
    <location>
        <begin position="202"/>
        <end position="285"/>
    </location>
</feature>
<feature type="compositionally biased region" description="Low complexity" evidence="1">
    <location>
        <begin position="61"/>
        <end position="74"/>
    </location>
</feature>
<dbReference type="AlphaFoldDB" id="A0A8E2ANA6"/>
<evidence type="ECO:0000313" key="3">
    <source>
        <dbReference type="Proteomes" id="UP000250043"/>
    </source>
</evidence>
<dbReference type="EMBL" id="KV722829">
    <property type="protein sequence ID" value="OCH83752.1"/>
    <property type="molecule type" value="Genomic_DNA"/>
</dbReference>
<feature type="region of interest" description="Disordered" evidence="1">
    <location>
        <begin position="1"/>
        <end position="118"/>
    </location>
</feature>
<feature type="compositionally biased region" description="Low complexity" evidence="1">
    <location>
        <begin position="85"/>
        <end position="103"/>
    </location>
</feature>
<evidence type="ECO:0000256" key="1">
    <source>
        <dbReference type="SAM" id="MobiDB-lite"/>
    </source>
</evidence>
<evidence type="ECO:0000313" key="2">
    <source>
        <dbReference type="EMBL" id="OCH83752.1"/>
    </source>
</evidence>
<accession>A0A8E2ANA6</accession>
<feature type="compositionally biased region" description="Polar residues" evidence="1">
    <location>
        <begin position="247"/>
        <end position="269"/>
    </location>
</feature>
<sequence>MGSRTAGAHASAKHALFAAQEPPPKRGRSHRIPRQTERIAEHNQDVAKSRARRERAEARQRLQQADEQPPQAADTMRAPYPPPVLANLPATPAPTTTLRSSSPEVPPTITPGSSSPEVPILSISAARQTDPIPAFSPYQNHDIPIDPALIDPVLRFEPPPHRPYEALAHTQLSSPAPPSTVVEEPMFQSNAQPLRLLANGTVRSEPQDLPYKKSTNKNRVSAWAPTTNIRRERSYTPMNPFEDTPGNRMTESTSTDTESAGSGDESANSAPRKRGRADRSARSLSATRQEIIHVAYKHFRLLPADDKKDDLIIEAWQVACEELGWDLEDTSLRPTEQERRLIGDRECQ</sequence>
<organism evidence="2 3">
    <name type="scientific">Obba rivulosa</name>
    <dbReference type="NCBI Taxonomy" id="1052685"/>
    <lineage>
        <taxon>Eukaryota</taxon>
        <taxon>Fungi</taxon>
        <taxon>Dikarya</taxon>
        <taxon>Basidiomycota</taxon>
        <taxon>Agaricomycotina</taxon>
        <taxon>Agaricomycetes</taxon>
        <taxon>Polyporales</taxon>
        <taxon>Gelatoporiaceae</taxon>
        <taxon>Obba</taxon>
    </lineage>
</organism>
<protein>
    <submittedName>
        <fullName evidence="2">Uncharacterized protein</fullName>
    </submittedName>
</protein>
<dbReference type="Proteomes" id="UP000250043">
    <property type="component" value="Unassembled WGS sequence"/>
</dbReference>
<feature type="non-terminal residue" evidence="2">
    <location>
        <position position="348"/>
    </location>
</feature>
<proteinExistence type="predicted"/>